<feature type="repeat" description="ANK" evidence="3">
    <location>
        <begin position="141"/>
        <end position="179"/>
    </location>
</feature>
<evidence type="ECO:0000256" key="4">
    <source>
        <dbReference type="SAM" id="MobiDB-lite"/>
    </source>
</evidence>
<dbReference type="Gene3D" id="1.25.40.20">
    <property type="entry name" value="Ankyrin repeat-containing domain"/>
    <property type="match status" value="3"/>
</dbReference>
<dbReference type="AlphaFoldDB" id="A0AAD9PDH0"/>
<feature type="compositionally biased region" description="Acidic residues" evidence="4">
    <location>
        <begin position="364"/>
        <end position="375"/>
    </location>
</feature>
<keyword evidence="1" id="KW-0677">Repeat</keyword>
<dbReference type="Pfam" id="PF13637">
    <property type="entry name" value="Ank_4"/>
    <property type="match status" value="1"/>
</dbReference>
<keyword evidence="2 3" id="KW-0040">ANK repeat</keyword>
<dbReference type="PANTHER" id="PTHR24171">
    <property type="entry name" value="ANKYRIN REPEAT DOMAIN-CONTAINING PROTEIN 39-RELATED"/>
    <property type="match status" value="1"/>
</dbReference>
<dbReference type="PROSITE" id="PS50088">
    <property type="entry name" value="ANK_REPEAT"/>
    <property type="match status" value="4"/>
</dbReference>
<dbReference type="Proteomes" id="UP001209878">
    <property type="component" value="Unassembled WGS sequence"/>
</dbReference>
<dbReference type="Pfam" id="PF00023">
    <property type="entry name" value="Ank"/>
    <property type="match status" value="1"/>
</dbReference>
<organism evidence="5 6">
    <name type="scientific">Ridgeia piscesae</name>
    <name type="common">Tubeworm</name>
    <dbReference type="NCBI Taxonomy" id="27915"/>
    <lineage>
        <taxon>Eukaryota</taxon>
        <taxon>Metazoa</taxon>
        <taxon>Spiralia</taxon>
        <taxon>Lophotrochozoa</taxon>
        <taxon>Annelida</taxon>
        <taxon>Polychaeta</taxon>
        <taxon>Sedentaria</taxon>
        <taxon>Canalipalpata</taxon>
        <taxon>Sabellida</taxon>
        <taxon>Siboglinidae</taxon>
        <taxon>Ridgeia</taxon>
    </lineage>
</organism>
<feature type="region of interest" description="Disordered" evidence="4">
    <location>
        <begin position="458"/>
        <end position="491"/>
    </location>
</feature>
<evidence type="ECO:0000313" key="6">
    <source>
        <dbReference type="Proteomes" id="UP001209878"/>
    </source>
</evidence>
<evidence type="ECO:0000256" key="3">
    <source>
        <dbReference type="PROSITE-ProRule" id="PRU00023"/>
    </source>
</evidence>
<reference evidence="5" key="1">
    <citation type="journal article" date="2023" name="Mol. Biol. Evol.">
        <title>Third-Generation Sequencing Reveals the Adaptive Role of the Epigenome in Three Deep-Sea Polychaetes.</title>
        <authorList>
            <person name="Perez M."/>
            <person name="Aroh O."/>
            <person name="Sun Y."/>
            <person name="Lan Y."/>
            <person name="Juniper S.K."/>
            <person name="Young C.R."/>
            <person name="Angers B."/>
            <person name="Qian P.Y."/>
        </authorList>
    </citation>
    <scope>NUCLEOTIDE SEQUENCE</scope>
    <source>
        <strain evidence="5">R07B-5</strain>
    </source>
</reference>
<feature type="repeat" description="ANK" evidence="3">
    <location>
        <begin position="75"/>
        <end position="107"/>
    </location>
</feature>
<dbReference type="EMBL" id="JAODUO010000028">
    <property type="protein sequence ID" value="KAK2192557.1"/>
    <property type="molecule type" value="Genomic_DNA"/>
</dbReference>
<feature type="region of interest" description="Disordered" evidence="4">
    <location>
        <begin position="563"/>
        <end position="588"/>
    </location>
</feature>
<dbReference type="InterPro" id="IPR002110">
    <property type="entry name" value="Ankyrin_rpt"/>
</dbReference>
<dbReference type="PANTHER" id="PTHR24171:SF8">
    <property type="entry name" value="BRCA1-ASSOCIATED RING DOMAIN PROTEIN 1"/>
    <property type="match status" value="1"/>
</dbReference>
<dbReference type="PROSITE" id="PS50297">
    <property type="entry name" value="ANK_REP_REGION"/>
    <property type="match status" value="2"/>
</dbReference>
<comment type="caution">
    <text evidence="5">The sequence shown here is derived from an EMBL/GenBank/DDBJ whole genome shotgun (WGS) entry which is preliminary data.</text>
</comment>
<proteinExistence type="predicted"/>
<gene>
    <name evidence="5" type="ORF">NP493_28g11006</name>
</gene>
<keyword evidence="6" id="KW-1185">Reference proteome</keyword>
<feature type="region of interest" description="Disordered" evidence="4">
    <location>
        <begin position="321"/>
        <end position="403"/>
    </location>
</feature>
<evidence type="ECO:0000256" key="2">
    <source>
        <dbReference type="ARBA" id="ARBA00023043"/>
    </source>
</evidence>
<dbReference type="SMART" id="SM00248">
    <property type="entry name" value="ANK"/>
    <property type="match status" value="7"/>
</dbReference>
<evidence type="ECO:0000313" key="5">
    <source>
        <dbReference type="EMBL" id="KAK2192557.1"/>
    </source>
</evidence>
<protein>
    <recommendedName>
        <fullName evidence="7">Ankyrin repeat</fullName>
    </recommendedName>
</protein>
<evidence type="ECO:0000256" key="1">
    <source>
        <dbReference type="ARBA" id="ARBA00022737"/>
    </source>
</evidence>
<dbReference type="InterPro" id="IPR036770">
    <property type="entry name" value="Ankyrin_rpt-contain_sf"/>
</dbReference>
<dbReference type="SUPFAM" id="SSF48403">
    <property type="entry name" value="Ankyrin repeat"/>
    <property type="match status" value="1"/>
</dbReference>
<accession>A0AAD9PDH0</accession>
<dbReference type="Pfam" id="PF12796">
    <property type="entry name" value="Ank_2"/>
    <property type="match status" value="1"/>
</dbReference>
<feature type="region of interest" description="Disordered" evidence="4">
    <location>
        <begin position="268"/>
        <end position="309"/>
    </location>
</feature>
<name>A0AAD9PDH0_RIDPI</name>
<feature type="compositionally biased region" description="Polar residues" evidence="4">
    <location>
        <begin position="388"/>
        <end position="403"/>
    </location>
</feature>
<sequence length="588" mass="63366">MTAMGLAVSKHEAFWEACGFGHTEKVRKFIDDGIDVNWKSYAHSYTCIHVASQGKPEIVRMLIEANCNVNMLDDSNNLAMHHAAMRGHADIMQMLIDAGSKIEVQNINGWTPLINAAYWCQPTAIEVLIKHHCNVHLRNKDERTALHEACRSQSEAQGDLAKVTQLLIDAGSDVNSKASDAGEADFTPLIFAAYHGHPEVAKVLISAHCDLDTQTSNEWTALHWAADRGHVEVVAALVEAGANTQMKGRRGEVAYDRAKNDAIRKMLQTTSTASAPKCQRDEPVARVKSPNTGSSGLGDGTLRKSPNNATMTSSEFVKFLLGPAAPPNGSTRKRVSRTIDRPAEPTVPPPDENPGLTCLNDIPCIDDDSDDDEPQQADPVTNDAHNRQMVTETADNTTDPSKTTALPTIDELAKEMDCINCNTETLATDQTAVVPRPSMVSVGSDKTSSEVGFELHATNSQTDLKSNGDAAATSASSLSRPLDMSDDDVDEEEVVNQWRSDVDLIDYQKETSAAAASSGDRGFTLHATNSQTNLIDDATADHALSDMSLDMGKKVNDIDASGAVSETGMDVQQTERQCPEAASGADIQ</sequence>
<feature type="repeat" description="ANK" evidence="3">
    <location>
        <begin position="217"/>
        <end position="249"/>
    </location>
</feature>
<evidence type="ECO:0008006" key="7">
    <source>
        <dbReference type="Google" id="ProtNLM"/>
    </source>
</evidence>
<feature type="repeat" description="ANK" evidence="3">
    <location>
        <begin position="184"/>
        <end position="216"/>
    </location>
</feature>